<dbReference type="RefSeq" id="WP_277864619.1">
    <property type="nucleotide sequence ID" value="NZ_JARRAG010000004.1"/>
</dbReference>
<comment type="caution">
    <text evidence="15">The sequence shown here is derived from an EMBL/GenBank/DDBJ whole genome shotgun (WGS) entry which is preliminary data.</text>
</comment>
<evidence type="ECO:0000256" key="2">
    <source>
        <dbReference type="ARBA" id="ARBA00009622"/>
    </source>
</evidence>
<comment type="subcellular location">
    <subcellularLocation>
        <location evidence="1">Cytoplasm</location>
        <location evidence="1">Cytoskeleton</location>
    </subcellularLocation>
</comment>
<feature type="compositionally biased region" description="Polar residues" evidence="13">
    <location>
        <begin position="65"/>
        <end position="81"/>
    </location>
</feature>
<feature type="compositionally biased region" description="Basic and acidic residues" evidence="13">
    <location>
        <begin position="28"/>
        <end position="49"/>
    </location>
</feature>
<keyword evidence="8 12" id="KW-0067">ATP-binding</keyword>
<evidence type="ECO:0000256" key="13">
    <source>
        <dbReference type="SAM" id="MobiDB-lite"/>
    </source>
</evidence>
<proteinExistence type="inferred from homology"/>
<dbReference type="PANTHER" id="PTHR45783">
    <property type="entry name" value="KINESIN LIGHT CHAIN"/>
    <property type="match status" value="1"/>
</dbReference>
<evidence type="ECO:0000256" key="4">
    <source>
        <dbReference type="ARBA" id="ARBA00022701"/>
    </source>
</evidence>
<feature type="domain" description="Protein kinase" evidence="14">
    <location>
        <begin position="122"/>
        <end position="417"/>
    </location>
</feature>
<dbReference type="PANTHER" id="PTHR45783:SF3">
    <property type="entry name" value="KINESIN LIGHT CHAIN"/>
    <property type="match status" value="1"/>
</dbReference>
<name>A0ABT6FLA0_9BACT</name>
<evidence type="ECO:0000256" key="10">
    <source>
        <dbReference type="ARBA" id="ARBA00023175"/>
    </source>
</evidence>
<feature type="compositionally biased region" description="Low complexity" evidence="13">
    <location>
        <begin position="93"/>
        <end position="107"/>
    </location>
</feature>
<sequence length="1027" mass="111075">MNERDLLTEALARTDAAERAAFLDGACKGEPELRRRLEERLAGRTRGDGGLEGPETLPVDPAATAESSPDATSGEQRTGGASATLAGSDHDAAASGAGSAAPSRRAGLPSGEGLGTVVAGRYTLVEVIGEGGMGSVYLASQSDPVKRRVALKLIRTGMDSRGVLARFDAERQALALMDHPNIARIYDGGATPAGQPFFVMELVKGTPITEYCDERRLSVQARLELFIAVCQAVQHAHQKGIIHRDLKPGNVLVTEVDGRPTPKVIDFGVAKAVEVKLTDMSFADTGAIVGTPAYMSPEQADPSSMDIDTRTDVYALGVMLYELLTGSPPIDASQFRRGAILEMLRMVREVDPPRPSTRLSTAEALPNIAANRSIEPARLARLLRGEIDWVVMKALEKDRSRRYDTVNGLARDLQRYLADEMVEARPPSAAYRLRKLLRRNRGTAAATAAIAATLVLAAGVSLWFGVREAKQRAEAVRLSGIAEANAAAEVKARKRAEAISAFVIRALNASDAMQAGKKDATIAEAMVGALADLESGAFANDPETEARLRETIGIILKNNAEYERARPLLERALALTERLSGPDSVQAATSLEMLGTLLVAEQKYDQAEPLYARSLAILEKDPKSDEREMAVVLNSLAALHYMRGRHMEAEPLFLRASAIRERVLGPEARDLAVSLNDLALVYNAQRRFDEAERLMKRSMAIFEKTLGPHHPNVAASLNSLAMLQEERGLDAQAEPLYLRALAICEKANGPDHPLVATGLHNLAENYRVRSLFAQAEPLYARALAIREEAHGPDHPEVGIVLGNFALSLKAAGKYAQAEPLYSRSLAIDEMMFGPDHPDVATDLNNLGMLYEAQDLHARAEPLLKWALDIRERSLGPDHAETAMSLSNLAMLYEAQGRHAQAESMLLRALAIAAKAYGPEHPRVAVVLALLARARQSLGETAEARKGFDAAVAMLRRRSPDGSLQLAQARWQSAKAHLENKEPAAALPEIEEAVTLAEKLLPPGHPQLAKYRETLSKCKAATEASKVK</sequence>
<reference evidence="15 16" key="1">
    <citation type="submission" date="2023-03" db="EMBL/GenBank/DDBJ databases">
        <title>Paludisphaera mucosa sp. nov. a novel planctomycete from northern fen.</title>
        <authorList>
            <person name="Ivanova A."/>
        </authorList>
    </citation>
    <scope>NUCLEOTIDE SEQUENCE [LARGE SCALE GENOMIC DNA]</scope>
    <source>
        <strain evidence="15 16">Pla2</strain>
    </source>
</reference>
<keyword evidence="9" id="KW-0175">Coiled coil</keyword>
<dbReference type="InterPro" id="IPR000719">
    <property type="entry name" value="Prot_kinase_dom"/>
</dbReference>
<dbReference type="InterPro" id="IPR011009">
    <property type="entry name" value="Kinase-like_dom_sf"/>
</dbReference>
<dbReference type="CDD" id="cd14014">
    <property type="entry name" value="STKc_PknB_like"/>
    <property type="match status" value="1"/>
</dbReference>
<dbReference type="Pfam" id="PF00069">
    <property type="entry name" value="Pkinase"/>
    <property type="match status" value="1"/>
</dbReference>
<dbReference type="InterPro" id="IPR008271">
    <property type="entry name" value="Ser/Thr_kinase_AS"/>
</dbReference>
<evidence type="ECO:0000256" key="12">
    <source>
        <dbReference type="PROSITE-ProRule" id="PRU10141"/>
    </source>
</evidence>
<dbReference type="SMART" id="SM00220">
    <property type="entry name" value="S_TKc"/>
    <property type="match status" value="1"/>
</dbReference>
<evidence type="ECO:0000259" key="14">
    <source>
        <dbReference type="PROSITE" id="PS50011"/>
    </source>
</evidence>
<dbReference type="Gene3D" id="1.10.510.10">
    <property type="entry name" value="Transferase(Phosphotransferase) domain 1"/>
    <property type="match status" value="1"/>
</dbReference>
<dbReference type="InterPro" id="IPR017441">
    <property type="entry name" value="Protein_kinase_ATP_BS"/>
</dbReference>
<dbReference type="InterPro" id="IPR011990">
    <property type="entry name" value="TPR-like_helical_dom_sf"/>
</dbReference>
<keyword evidence="15" id="KW-0808">Transferase</keyword>
<dbReference type="PROSITE" id="PS00107">
    <property type="entry name" value="PROTEIN_KINASE_ATP"/>
    <property type="match status" value="1"/>
</dbReference>
<dbReference type="Proteomes" id="UP001216907">
    <property type="component" value="Unassembled WGS sequence"/>
</dbReference>
<dbReference type="EC" id="2.7.11.1" evidence="15"/>
<keyword evidence="11" id="KW-0206">Cytoskeleton</keyword>
<keyword evidence="15" id="KW-0418">Kinase</keyword>
<gene>
    <name evidence="15" type="ORF">PZE19_31385</name>
</gene>
<evidence type="ECO:0000256" key="3">
    <source>
        <dbReference type="ARBA" id="ARBA00022490"/>
    </source>
</evidence>
<dbReference type="PROSITE" id="PS00108">
    <property type="entry name" value="PROTEIN_KINASE_ST"/>
    <property type="match status" value="1"/>
</dbReference>
<evidence type="ECO:0000256" key="7">
    <source>
        <dbReference type="ARBA" id="ARBA00022803"/>
    </source>
</evidence>
<keyword evidence="6 12" id="KW-0547">Nucleotide-binding</keyword>
<dbReference type="InterPro" id="IPR002151">
    <property type="entry name" value="Kinesin_light"/>
</dbReference>
<evidence type="ECO:0000256" key="8">
    <source>
        <dbReference type="ARBA" id="ARBA00022840"/>
    </source>
</evidence>
<keyword evidence="4" id="KW-0493">Microtubule</keyword>
<dbReference type="SUPFAM" id="SSF48452">
    <property type="entry name" value="TPR-like"/>
    <property type="match status" value="4"/>
</dbReference>
<accession>A0ABT6FLA0</accession>
<keyword evidence="3" id="KW-0963">Cytoplasm</keyword>
<keyword evidence="16" id="KW-1185">Reference proteome</keyword>
<evidence type="ECO:0000256" key="1">
    <source>
        <dbReference type="ARBA" id="ARBA00004245"/>
    </source>
</evidence>
<feature type="binding site" evidence="12">
    <location>
        <position position="152"/>
    </location>
    <ligand>
        <name>ATP</name>
        <dbReference type="ChEBI" id="CHEBI:30616"/>
    </ligand>
</feature>
<dbReference type="SUPFAM" id="SSF56112">
    <property type="entry name" value="Protein kinase-like (PK-like)"/>
    <property type="match status" value="1"/>
</dbReference>
<keyword evidence="5" id="KW-0677">Repeat</keyword>
<evidence type="ECO:0000313" key="16">
    <source>
        <dbReference type="Proteomes" id="UP001216907"/>
    </source>
</evidence>
<evidence type="ECO:0000256" key="11">
    <source>
        <dbReference type="ARBA" id="ARBA00023212"/>
    </source>
</evidence>
<keyword evidence="10" id="KW-0505">Motor protein</keyword>
<dbReference type="Pfam" id="PF13374">
    <property type="entry name" value="TPR_10"/>
    <property type="match status" value="2"/>
</dbReference>
<feature type="region of interest" description="Disordered" evidence="13">
    <location>
        <begin position="28"/>
        <end position="112"/>
    </location>
</feature>
<dbReference type="InterPro" id="IPR019734">
    <property type="entry name" value="TPR_rpt"/>
</dbReference>
<evidence type="ECO:0000256" key="6">
    <source>
        <dbReference type="ARBA" id="ARBA00022741"/>
    </source>
</evidence>
<organism evidence="15 16">
    <name type="scientific">Paludisphaera mucosa</name>
    <dbReference type="NCBI Taxonomy" id="3030827"/>
    <lineage>
        <taxon>Bacteria</taxon>
        <taxon>Pseudomonadati</taxon>
        <taxon>Planctomycetota</taxon>
        <taxon>Planctomycetia</taxon>
        <taxon>Isosphaerales</taxon>
        <taxon>Isosphaeraceae</taxon>
        <taxon>Paludisphaera</taxon>
    </lineage>
</organism>
<dbReference type="PRINTS" id="PR00381">
    <property type="entry name" value="KINESINLIGHT"/>
</dbReference>
<evidence type="ECO:0000256" key="9">
    <source>
        <dbReference type="ARBA" id="ARBA00023054"/>
    </source>
</evidence>
<dbReference type="Gene3D" id="3.30.200.20">
    <property type="entry name" value="Phosphorylase Kinase, domain 1"/>
    <property type="match status" value="1"/>
</dbReference>
<comment type="similarity">
    <text evidence="2">Belongs to the kinesin light chain family.</text>
</comment>
<dbReference type="Pfam" id="PF13424">
    <property type="entry name" value="TPR_12"/>
    <property type="match status" value="4"/>
</dbReference>
<protein>
    <submittedName>
        <fullName evidence="15">Serine/threonine-protein kinase</fullName>
        <ecNumber evidence="15">2.7.11.1</ecNumber>
    </submittedName>
</protein>
<evidence type="ECO:0000256" key="5">
    <source>
        <dbReference type="ARBA" id="ARBA00022737"/>
    </source>
</evidence>
<dbReference type="EMBL" id="JARRAG010000004">
    <property type="protein sequence ID" value="MDG3008294.1"/>
    <property type="molecule type" value="Genomic_DNA"/>
</dbReference>
<dbReference type="PROSITE" id="PS50011">
    <property type="entry name" value="PROTEIN_KINASE_DOM"/>
    <property type="match status" value="1"/>
</dbReference>
<dbReference type="GO" id="GO:0004674">
    <property type="term" value="F:protein serine/threonine kinase activity"/>
    <property type="evidence" value="ECO:0007669"/>
    <property type="project" value="UniProtKB-EC"/>
</dbReference>
<dbReference type="SMART" id="SM00028">
    <property type="entry name" value="TPR"/>
    <property type="match status" value="11"/>
</dbReference>
<dbReference type="Gene3D" id="1.25.40.10">
    <property type="entry name" value="Tetratricopeptide repeat domain"/>
    <property type="match status" value="3"/>
</dbReference>
<evidence type="ECO:0000313" key="15">
    <source>
        <dbReference type="EMBL" id="MDG3008294.1"/>
    </source>
</evidence>
<keyword evidence="7" id="KW-0802">TPR repeat</keyword>